<gene>
    <name evidence="3" type="ORF">V6N11_009737</name>
</gene>
<dbReference type="SUPFAM" id="SSF53098">
    <property type="entry name" value="Ribonuclease H-like"/>
    <property type="match status" value="1"/>
</dbReference>
<feature type="domain" description="TH1" evidence="2">
    <location>
        <begin position="29"/>
        <end position="207"/>
    </location>
</feature>
<feature type="compositionally biased region" description="Basic and acidic residues" evidence="1">
    <location>
        <begin position="1599"/>
        <end position="1620"/>
    </location>
</feature>
<organism evidence="3 4">
    <name type="scientific">Hibiscus sabdariffa</name>
    <name type="common">roselle</name>
    <dbReference type="NCBI Taxonomy" id="183260"/>
    <lineage>
        <taxon>Eukaryota</taxon>
        <taxon>Viridiplantae</taxon>
        <taxon>Streptophyta</taxon>
        <taxon>Embryophyta</taxon>
        <taxon>Tracheophyta</taxon>
        <taxon>Spermatophyta</taxon>
        <taxon>Magnoliopsida</taxon>
        <taxon>eudicotyledons</taxon>
        <taxon>Gunneridae</taxon>
        <taxon>Pentapetalae</taxon>
        <taxon>rosids</taxon>
        <taxon>malvids</taxon>
        <taxon>Malvales</taxon>
        <taxon>Malvaceae</taxon>
        <taxon>Malvoideae</taxon>
        <taxon>Hibiscus</taxon>
    </lineage>
</organism>
<dbReference type="InterPro" id="IPR026153">
    <property type="entry name" value="Treslin"/>
</dbReference>
<evidence type="ECO:0000313" key="3">
    <source>
        <dbReference type="EMBL" id="KAK8983957.1"/>
    </source>
</evidence>
<proteinExistence type="predicted"/>
<dbReference type="PANTHER" id="PTHR21556:SF2">
    <property type="entry name" value="TRESLIN"/>
    <property type="match status" value="1"/>
</dbReference>
<dbReference type="PROSITE" id="PS51757">
    <property type="entry name" value="TH1"/>
    <property type="match status" value="1"/>
</dbReference>
<evidence type="ECO:0000259" key="2">
    <source>
        <dbReference type="PROSITE" id="PS51757"/>
    </source>
</evidence>
<sequence>MNRVGARVQAPKHEPEAEKTQQKEDDVPVEEQQQEEPSEPKGDYLDVPSRPFLMKILRRQGDTKVLFADKVLKFTSSGKMKRRILIITDLSVYLIDPLIEGLKRRVALATVDKLCMSDLNDNFFSIVIPTEYDLLLASTRKTQIATLLYEAIKSSAQYELEVAFSNSFEYNANADMIKEVLFEEVEGGVRTRIVMKKNLRLSLRREDQSLSLSLSQIEEIRTRFPPLSWFGKKTRLKHHLSRLPSKGVNPCNKVRDDVTDRVRAIISSKEDVKETSSVKKQKIAEVRAPGNMSASSKISTLETPSPVSKVFPATLSIAASTLSDQENVERSIALFFFENKLDFSVARSSSYQAMIDAVGKFGPGLIGPSVETLKTTWLKRIKSEVSLQSKDAEKEWATTGCTIIADTWTDNKSKALINFLVSSPSRTFFHKSVDASSYFKTTKCLADLFDSVIQDIGPENVVQIIMDSSFNHTGISSHILQNYGTIFVSPCASQCLNLILEEFSRVDWVNRCILQAQTISKFLYNNVSMLDLMKKFTGGQELIRTGITKSVSSFLSLQSILKQRSRLKHMFNSPEYSTNSSYANKPQSISCITIVEDNDFWRAVEECVAISEPFLKVLREVSGGKPAVGSIYELMTRAKESIRTYYIMDESKSKTFLDIVDRQWRDQLHSPLHSAGAFLNPSIQYNPEVKFIGSIKEDFFNVLEKLLPTPELRRDITNQICTFNRAKGMFACNLAMEARDTVSPGLWWEQFGDSAPVLQRVAIRILSQVCSTFTFERHWSTFQQIHTERRNKIDKETLNDVVYINYNLKLARQMKTMSMESDPIQFDDIDMTSEWVEESENPSPMQWLDRFGSALDGGDLNTRQFSAAMFGNEAIFGLASFPLCPSRALNIAASLRQLVHDYAWDPLISDPVVGTLFESDDSLLIRSNLVVLLSPVYRDLNWISEFFDVGMDNECLTELGAFVKEFCGVFESVNDAFVSRDIHCCWVDLKFQPWENGDLENSGFEFLDSGIRSLGWGFLSSDSIILGSAVFPFGLIYPKIAFSSSNSHTDASGRRRNSQLSLEILDANGKPLQCKCCELEFVSFNSCSSNQQMRADNQKNSSLLDQYLDGVTKVHVRALRRYDECVKFEGHLSNPIIVCESLGKSRRGRKDDSGEFYADRVLQILARDMGESLVRKPVGIWQIFLSFLYREGYWALVSLSDGMSGLHTGILKPFTVFSAMLCIIGDGFCRNKFLEYGKVDSGASVAKRDDETCKLHVDSKNALGFSDSQSQSSPSHKFSAKRKKDKKKLPLPHDLTWRAFCEAAAEHLEMDLEACYFSRDCNSKKLKFLKCWMKQVQKRSPLSVEIPESAKPDQDAAEEINRRPIELPQDSEQLASYSASAGEGFSRVLDEAGNDFCSGSLENFFSSLPNKIKQGLESEEVELGAFAERLVRSSIYWLCQKHETEAVSESQTSTVKTSDACASKAAVELIELLLREPKDLAAMHKRKDQSSQASDSRSTGSASILFRMEILQSEVGAILQEPMKQKFVKQICSLLESIQCHLEGGFFGDWRLDKYVEKIIKSRYYLSIGDVVDRIYTKMDLLLFDDEDELPNHLLNSEDSNRSWKEKPEDDVHSRNHEPVSIEEECPQLQKYDNKRSLPVMRTEEHELKLIQAQERRERARRFSSFTSWMPDLQRVWAPKQPKAMKSMSDNLRKLSKRKNRSKASYDAVCETPMTEKKRSSARRNTFDDEEDHGGSRAHPQGPVSKALFQDDME</sequence>
<accession>A0ABR2P6T7</accession>
<feature type="compositionally biased region" description="Basic and acidic residues" evidence="1">
    <location>
        <begin position="11"/>
        <end position="26"/>
    </location>
</feature>
<name>A0ABR2P6T7_9ROSI</name>
<dbReference type="Pfam" id="PF06017">
    <property type="entry name" value="Myosin_TH1"/>
    <property type="match status" value="1"/>
</dbReference>
<feature type="region of interest" description="Disordered" evidence="1">
    <location>
        <begin position="1594"/>
        <end position="1623"/>
    </location>
</feature>
<protein>
    <recommendedName>
        <fullName evidence="2">TH1 domain-containing protein</fullName>
    </recommendedName>
</protein>
<reference evidence="3 4" key="1">
    <citation type="journal article" date="2024" name="G3 (Bethesda)">
        <title>Genome assembly of Hibiscus sabdariffa L. provides insights into metabolisms of medicinal natural products.</title>
        <authorList>
            <person name="Kim T."/>
        </authorList>
    </citation>
    <scope>NUCLEOTIDE SEQUENCE [LARGE SCALE GENOMIC DNA]</scope>
    <source>
        <strain evidence="3">TK-2024</strain>
        <tissue evidence="3">Old leaves</tissue>
    </source>
</reference>
<feature type="region of interest" description="Disordered" evidence="1">
    <location>
        <begin position="1"/>
        <end position="47"/>
    </location>
</feature>
<evidence type="ECO:0000313" key="4">
    <source>
        <dbReference type="Proteomes" id="UP001396334"/>
    </source>
</evidence>
<dbReference type="InterPro" id="IPR012337">
    <property type="entry name" value="RNaseH-like_sf"/>
</dbReference>
<feature type="region of interest" description="Disordered" evidence="1">
    <location>
        <begin position="1264"/>
        <end position="1287"/>
    </location>
</feature>
<dbReference type="InterPro" id="IPR007021">
    <property type="entry name" value="DUF659"/>
</dbReference>
<dbReference type="Proteomes" id="UP001396334">
    <property type="component" value="Unassembled WGS sequence"/>
</dbReference>
<keyword evidence="4" id="KW-1185">Reference proteome</keyword>
<dbReference type="InterPro" id="IPR008906">
    <property type="entry name" value="HATC_C_dom"/>
</dbReference>
<comment type="caution">
    <text evidence="3">The sequence shown here is derived from an EMBL/GenBank/DDBJ whole genome shotgun (WGS) entry which is preliminary data.</text>
</comment>
<dbReference type="InterPro" id="IPR010926">
    <property type="entry name" value="Myosin_TH1"/>
</dbReference>
<feature type="compositionally biased region" description="Low complexity" evidence="1">
    <location>
        <begin position="1266"/>
        <end position="1277"/>
    </location>
</feature>
<dbReference type="Pfam" id="PF05699">
    <property type="entry name" value="Dimer_Tnp_hAT"/>
    <property type="match status" value="1"/>
</dbReference>
<feature type="region of interest" description="Disordered" evidence="1">
    <location>
        <begin position="1680"/>
        <end position="1754"/>
    </location>
</feature>
<feature type="compositionally biased region" description="Basic residues" evidence="1">
    <location>
        <begin position="1278"/>
        <end position="1287"/>
    </location>
</feature>
<dbReference type="Pfam" id="PF04937">
    <property type="entry name" value="DUF659"/>
    <property type="match status" value="1"/>
</dbReference>
<dbReference type="PANTHER" id="PTHR21556">
    <property type="entry name" value="TRESLIN"/>
    <property type="match status" value="1"/>
</dbReference>
<feature type="compositionally biased region" description="Acidic residues" evidence="1">
    <location>
        <begin position="27"/>
        <end position="37"/>
    </location>
</feature>
<evidence type="ECO:0000256" key="1">
    <source>
        <dbReference type="SAM" id="MobiDB-lite"/>
    </source>
</evidence>
<dbReference type="EMBL" id="JBBPBN010000079">
    <property type="protein sequence ID" value="KAK8983957.1"/>
    <property type="molecule type" value="Genomic_DNA"/>
</dbReference>